<protein>
    <recommendedName>
        <fullName evidence="1">Serpin domain-containing protein</fullName>
    </recommendedName>
</protein>
<reference evidence="2" key="1">
    <citation type="submission" date="2019-08" db="EMBL/GenBank/DDBJ databases">
        <authorList>
            <person name="Kucharzyk K."/>
            <person name="Murdoch R.W."/>
            <person name="Higgins S."/>
            <person name="Loffler F."/>
        </authorList>
    </citation>
    <scope>NUCLEOTIDE SEQUENCE</scope>
</reference>
<dbReference type="AlphaFoldDB" id="A0A644XW17"/>
<dbReference type="InterPro" id="IPR023795">
    <property type="entry name" value="Serpin_CS"/>
</dbReference>
<comment type="caution">
    <text evidence="2">The sequence shown here is derived from an EMBL/GenBank/DDBJ whole genome shotgun (WGS) entry which is preliminary data.</text>
</comment>
<evidence type="ECO:0000259" key="1">
    <source>
        <dbReference type="SMART" id="SM00093"/>
    </source>
</evidence>
<dbReference type="Gene3D" id="3.30.497.10">
    <property type="entry name" value="Antithrombin, subunit I, domain 2"/>
    <property type="match status" value="1"/>
</dbReference>
<feature type="domain" description="Serpin" evidence="1">
    <location>
        <begin position="62"/>
        <end position="421"/>
    </location>
</feature>
<proteinExistence type="predicted"/>
<name>A0A644XW17_9ZZZZ</name>
<dbReference type="EMBL" id="VSSQ01003313">
    <property type="protein sequence ID" value="MPM20107.1"/>
    <property type="molecule type" value="Genomic_DNA"/>
</dbReference>
<dbReference type="InterPro" id="IPR036186">
    <property type="entry name" value="Serpin_sf"/>
</dbReference>
<dbReference type="CDD" id="cd19589">
    <property type="entry name" value="serpin_tengpin-like"/>
    <property type="match status" value="1"/>
</dbReference>
<evidence type="ECO:0000313" key="2">
    <source>
        <dbReference type="EMBL" id="MPM20107.1"/>
    </source>
</evidence>
<dbReference type="PROSITE" id="PS00284">
    <property type="entry name" value="SERPIN"/>
    <property type="match status" value="1"/>
</dbReference>
<organism evidence="2">
    <name type="scientific">bioreactor metagenome</name>
    <dbReference type="NCBI Taxonomy" id="1076179"/>
    <lineage>
        <taxon>unclassified sequences</taxon>
        <taxon>metagenomes</taxon>
        <taxon>ecological metagenomes</taxon>
    </lineage>
</organism>
<sequence>MKKLRIYLSALVLLLTASVILSSCALGISASAECVSDNVKSDRTGQAKQAPEFTGNAAEFSLRFFGKVYSSYEKKNVVVSPVSVYTALAMTRCGANGNTLDEMSSVLCPLSNAENLNESIYAYLDYISSSGKDDKFKFANSIWVRNVFTPEHKFLQTNANFFGADIYKAPFDSGTISDINAWVKLNTSGRIDKMVDQINPNCIMYLINAVSFDAQWKTAYEEKDIKQGLFKTASGEEQNASFMRSDETLYISDENSDGISARGFIRPYRDGFAFVALLPDEGTDIGEYISSLDGKHFISLVKNASSEAVTAYIPKFQNEFGLDMKEALAQLGMKAAFIEGEADFSGISAEAKNDLYIGEATHNTFISVDELGTKAGAASSTGIYNKSMSIDTNTVRLDRPFVYAIVDTENCVPLFIGVVNGI</sequence>
<dbReference type="GO" id="GO:0004867">
    <property type="term" value="F:serine-type endopeptidase inhibitor activity"/>
    <property type="evidence" value="ECO:0007669"/>
    <property type="project" value="InterPro"/>
</dbReference>
<dbReference type="SMART" id="SM00093">
    <property type="entry name" value="SERPIN"/>
    <property type="match status" value="1"/>
</dbReference>
<dbReference type="PANTHER" id="PTHR11461">
    <property type="entry name" value="SERINE PROTEASE INHIBITOR, SERPIN"/>
    <property type="match status" value="1"/>
</dbReference>
<gene>
    <name evidence="2" type="ORF">SDC9_66536</name>
</gene>
<dbReference type="InterPro" id="IPR042178">
    <property type="entry name" value="Serpin_sf_1"/>
</dbReference>
<dbReference type="GO" id="GO:0005615">
    <property type="term" value="C:extracellular space"/>
    <property type="evidence" value="ECO:0007669"/>
    <property type="project" value="InterPro"/>
</dbReference>
<accession>A0A644XW17</accession>
<dbReference type="SUPFAM" id="SSF56574">
    <property type="entry name" value="Serpins"/>
    <property type="match status" value="1"/>
</dbReference>
<dbReference type="InterPro" id="IPR023796">
    <property type="entry name" value="Serpin_dom"/>
</dbReference>
<dbReference type="Gene3D" id="2.30.39.10">
    <property type="entry name" value="Alpha-1-antitrypsin, domain 1"/>
    <property type="match status" value="1"/>
</dbReference>
<dbReference type="Pfam" id="PF00079">
    <property type="entry name" value="Serpin"/>
    <property type="match status" value="1"/>
</dbReference>
<dbReference type="InterPro" id="IPR000215">
    <property type="entry name" value="Serpin_fam"/>
</dbReference>
<dbReference type="PANTHER" id="PTHR11461:SF211">
    <property type="entry name" value="GH10112P-RELATED"/>
    <property type="match status" value="1"/>
</dbReference>
<dbReference type="PROSITE" id="PS51257">
    <property type="entry name" value="PROKAR_LIPOPROTEIN"/>
    <property type="match status" value="1"/>
</dbReference>
<dbReference type="InterPro" id="IPR042185">
    <property type="entry name" value="Serpin_sf_2"/>
</dbReference>